<keyword evidence="3" id="KW-1185">Reference proteome</keyword>
<keyword evidence="1" id="KW-0732">Signal</keyword>
<reference evidence="2" key="1">
    <citation type="submission" date="2023-10" db="EMBL/GenBank/DDBJ databases">
        <authorList>
            <person name="Chen Y."/>
            <person name="Shah S."/>
            <person name="Dougan E. K."/>
            <person name="Thang M."/>
            <person name="Chan C."/>
        </authorList>
    </citation>
    <scope>NUCLEOTIDE SEQUENCE [LARGE SCALE GENOMIC DNA]</scope>
</reference>
<proteinExistence type="predicted"/>
<feature type="signal peptide" evidence="1">
    <location>
        <begin position="1"/>
        <end position="20"/>
    </location>
</feature>
<organism evidence="2 3">
    <name type="scientific">Prorocentrum cordatum</name>
    <dbReference type="NCBI Taxonomy" id="2364126"/>
    <lineage>
        <taxon>Eukaryota</taxon>
        <taxon>Sar</taxon>
        <taxon>Alveolata</taxon>
        <taxon>Dinophyceae</taxon>
        <taxon>Prorocentrales</taxon>
        <taxon>Prorocentraceae</taxon>
        <taxon>Prorocentrum</taxon>
    </lineage>
</organism>
<sequence length="456" mass="49670">MMIMQATASVLMLLLRGCSTLHVVSSLSQIQSWQSVNSATNSGKLATPPLIDSEVTVTTFAGMHAAIAARNGSLAIIVDADIAVQSTDTVLDWYSCDTLVIKASEGNHFTIDGTGLNLNSFSAMFLKFHGGDLWIEELTFKGFTAERGVCLINFHNHRDCTDASVGSHATIVRSAFKDSKALEGMLQFNNRYLRAHLCDCFWDNIMPGWPSHVKANNIGLLTSTCSGGGVNILPNMGPECRVGNGPYYLTPPGASYDWNLNREETCRDFLLCSSEMPIGGSPSGYCPTATFSLRSQVSGVTAKGDPHLQNIHGEKFDLMKPGRHVLLYIPRAAAADATLLRVSAEAQKLGRRCEDIYFQELNITGKWAETQKPNGFVFRAAEAGCNRNSSRMRFDQLDLKVVHGCTSQGVAYLNFHVKHIGRIGLVIGGLLGEDDHTEEATPSNACVRQISLERMS</sequence>
<gene>
    <name evidence="2" type="ORF">PCOR1329_LOCUS68335</name>
</gene>
<accession>A0ABN9WKW1</accession>
<comment type="caution">
    <text evidence="2">The sequence shown here is derived from an EMBL/GenBank/DDBJ whole genome shotgun (WGS) entry which is preliminary data.</text>
</comment>
<evidence type="ECO:0000313" key="3">
    <source>
        <dbReference type="Proteomes" id="UP001189429"/>
    </source>
</evidence>
<dbReference type="Proteomes" id="UP001189429">
    <property type="component" value="Unassembled WGS sequence"/>
</dbReference>
<name>A0ABN9WKW1_9DINO</name>
<evidence type="ECO:0000256" key="1">
    <source>
        <dbReference type="SAM" id="SignalP"/>
    </source>
</evidence>
<protein>
    <submittedName>
        <fullName evidence="2">Uncharacterized protein</fullName>
    </submittedName>
</protein>
<evidence type="ECO:0000313" key="2">
    <source>
        <dbReference type="EMBL" id="CAK0887214.1"/>
    </source>
</evidence>
<dbReference type="EMBL" id="CAUYUJ010018909">
    <property type="protein sequence ID" value="CAK0887214.1"/>
    <property type="molecule type" value="Genomic_DNA"/>
</dbReference>
<feature type="chain" id="PRO_5045471220" evidence="1">
    <location>
        <begin position="21"/>
        <end position="456"/>
    </location>
</feature>